<keyword evidence="4" id="KW-1185">Reference proteome</keyword>
<feature type="compositionally biased region" description="Basic and acidic residues" evidence="1">
    <location>
        <begin position="252"/>
        <end position="279"/>
    </location>
</feature>
<feature type="region of interest" description="Disordered" evidence="1">
    <location>
        <begin position="199"/>
        <end position="279"/>
    </location>
</feature>
<gene>
    <name evidence="3" type="ORF">CC84DRAFT_1182162</name>
</gene>
<reference evidence="3 4" key="1">
    <citation type="submission" date="2016-05" db="EMBL/GenBank/DDBJ databases">
        <title>Comparative analysis of secretome profiles of manganese(II)-oxidizing ascomycete fungi.</title>
        <authorList>
            <consortium name="DOE Joint Genome Institute"/>
            <person name="Zeiner C.A."/>
            <person name="Purvine S.O."/>
            <person name="Zink E.M."/>
            <person name="Wu S."/>
            <person name="Pasa-Tolic L."/>
            <person name="Chaput D.L."/>
            <person name="Haridas S."/>
            <person name="Grigoriev I.V."/>
            <person name="Santelli C.M."/>
            <person name="Hansel C.M."/>
        </authorList>
    </citation>
    <scope>NUCLEOTIDE SEQUENCE [LARGE SCALE GENOMIC DNA]</scope>
    <source>
        <strain evidence="3 4">AP3s5-JAC2a</strain>
    </source>
</reference>
<dbReference type="Proteomes" id="UP000077069">
    <property type="component" value="Unassembled WGS sequence"/>
</dbReference>
<accession>A0A177BT51</accession>
<evidence type="ECO:0000256" key="2">
    <source>
        <dbReference type="SAM" id="SignalP"/>
    </source>
</evidence>
<feature type="signal peptide" evidence="2">
    <location>
        <begin position="1"/>
        <end position="26"/>
    </location>
</feature>
<dbReference type="InParanoid" id="A0A177BT51"/>
<evidence type="ECO:0000256" key="1">
    <source>
        <dbReference type="SAM" id="MobiDB-lite"/>
    </source>
</evidence>
<sequence>MHTAFHFISAKARFVLLIMVTPTPWSHEDLVGQLNVIHNPQLNDNVSDLTMEECHQLYTDTYLLERRALYLTANAYAKAFPSVFKDKVTIGNVQRMIYKAFTICRDYRSSYKVLYHEVHGSKEHSLNAVIPTCSDLQELHDQEAEMFYKDIATPASKEDPNKMVINGRKVRILQIMASIIHFYFTKNLHNVKVNEEQLGELPAKPPDSNMSSDGDDSDAGPKAPTTSQKCRSKAKKKAPKRAKKKKILSKATVKDDSDSDKLPRQSARDTKRTRQMAAEEKQLYKEAAEKKAVNKSKYANPYLSKYTRWFNEYKDHLFLR</sequence>
<evidence type="ECO:0000313" key="3">
    <source>
        <dbReference type="EMBL" id="OAF98484.1"/>
    </source>
</evidence>
<proteinExistence type="predicted"/>
<dbReference type="EMBL" id="KV441573">
    <property type="protein sequence ID" value="OAF98484.1"/>
    <property type="molecule type" value="Genomic_DNA"/>
</dbReference>
<keyword evidence="2" id="KW-0732">Signal</keyword>
<protein>
    <submittedName>
        <fullName evidence="3">Uncharacterized protein</fullName>
    </submittedName>
</protein>
<evidence type="ECO:0000313" key="4">
    <source>
        <dbReference type="Proteomes" id="UP000077069"/>
    </source>
</evidence>
<name>A0A177BT51_9PLEO</name>
<organism evidence="3 4">
    <name type="scientific">Paraphaeosphaeria sporulosa</name>
    <dbReference type="NCBI Taxonomy" id="1460663"/>
    <lineage>
        <taxon>Eukaryota</taxon>
        <taxon>Fungi</taxon>
        <taxon>Dikarya</taxon>
        <taxon>Ascomycota</taxon>
        <taxon>Pezizomycotina</taxon>
        <taxon>Dothideomycetes</taxon>
        <taxon>Pleosporomycetidae</taxon>
        <taxon>Pleosporales</taxon>
        <taxon>Massarineae</taxon>
        <taxon>Didymosphaeriaceae</taxon>
        <taxon>Paraphaeosphaeria</taxon>
    </lineage>
</organism>
<dbReference type="AlphaFoldDB" id="A0A177BT51"/>
<dbReference type="RefSeq" id="XP_018028850.1">
    <property type="nucleotide sequence ID" value="XM_018180607.1"/>
</dbReference>
<feature type="compositionally biased region" description="Basic residues" evidence="1">
    <location>
        <begin position="230"/>
        <end position="248"/>
    </location>
</feature>
<dbReference type="GeneID" id="28764093"/>
<feature type="chain" id="PRO_5008057324" evidence="2">
    <location>
        <begin position="27"/>
        <end position="320"/>
    </location>
</feature>